<protein>
    <submittedName>
        <fullName evidence="1">Uncharacterized protein</fullName>
    </submittedName>
</protein>
<proteinExistence type="predicted"/>
<evidence type="ECO:0000313" key="1">
    <source>
        <dbReference type="EMBL" id="AYV76823.1"/>
    </source>
</evidence>
<reference evidence="1" key="1">
    <citation type="submission" date="2018-10" db="EMBL/GenBank/DDBJ databases">
        <title>Hidden diversity of soil giant viruses.</title>
        <authorList>
            <person name="Schulz F."/>
            <person name="Alteio L."/>
            <person name="Goudeau D."/>
            <person name="Ryan E.M."/>
            <person name="Malmstrom R.R."/>
            <person name="Blanchard J."/>
            <person name="Woyke T."/>
        </authorList>
    </citation>
    <scope>NUCLEOTIDE SEQUENCE</scope>
    <source>
        <strain evidence="1">BAV1</strain>
    </source>
</reference>
<sequence>MTDCIICTNSNYDGYEPVYICDNCIDDDILTNDNPTNLGFADSCCYIVNLIPYCQITHVFSVSHYFDKCLLFFKDYPDKLKKIRLAKELWENRKEKKKQYDSKIDNILENIKGKFKLIDMRSNTVTSIVVDMVNIFGINNIVLGTHICFELESYEKLIVNYGTELIRIREKVLDNIIDTYLAKYSCPIKKIESFKRQLKEYPEVKNIYDLFCCQDKGNLRRIRKALTNILDDVGYSYIATLILQNDIRKYCITV</sequence>
<name>A0A3G4ZT83_9VIRU</name>
<gene>
    <name evidence="1" type="ORF">Barrevirus1_45</name>
</gene>
<organism evidence="1">
    <name type="scientific">Barrevirus sp</name>
    <dbReference type="NCBI Taxonomy" id="2487763"/>
    <lineage>
        <taxon>Viruses</taxon>
        <taxon>Varidnaviria</taxon>
        <taxon>Bamfordvirae</taxon>
        <taxon>Nucleocytoviricota</taxon>
        <taxon>Megaviricetes</taxon>
        <taxon>Imitervirales</taxon>
        <taxon>Mimiviridae</taxon>
        <taxon>Klosneuvirinae</taxon>
    </lineage>
</organism>
<accession>A0A3G4ZT83</accession>
<dbReference type="EMBL" id="MK071998">
    <property type="protein sequence ID" value="AYV76823.1"/>
    <property type="molecule type" value="Genomic_DNA"/>
</dbReference>